<keyword evidence="1" id="KW-0732">Signal</keyword>
<accession>A0A6J1LTJ8</accession>
<dbReference type="PANTHER" id="PTHR33964">
    <property type="entry name" value="RE45066P-RELATED"/>
    <property type="match status" value="1"/>
</dbReference>
<dbReference type="RefSeq" id="XP_023168561.2">
    <property type="nucleotide sequence ID" value="XM_023312793.2"/>
</dbReference>
<gene>
    <name evidence="3" type="primary">LOC111597868</name>
</gene>
<feature type="signal peptide" evidence="1">
    <location>
        <begin position="1"/>
        <end position="22"/>
    </location>
</feature>
<keyword evidence="2" id="KW-1185">Reference proteome</keyword>
<evidence type="ECO:0000256" key="1">
    <source>
        <dbReference type="SAM" id="SignalP"/>
    </source>
</evidence>
<dbReference type="KEGG" id="dhe:111597868"/>
<proteinExistence type="predicted"/>
<feature type="chain" id="PRO_5027048916" evidence="1">
    <location>
        <begin position="23"/>
        <end position="253"/>
    </location>
</feature>
<dbReference type="OMA" id="LDWVTCT"/>
<dbReference type="OrthoDB" id="10051804at2759"/>
<sequence>MCEIKVFVSVVYGLMLFSGTAATQNKSLEELPNVDGCGTTEKMVDDCFKDLPPPLMEFLQNTKIVITKQEIIAKCKVFNRGMQCFDAYSKRCLQNRKLNLYKNNIDGARKFFKKFCADEDFQRDYLRHKDCFTYIQVDWISCTTDFENILTDDLHDDKRNVTDKFMEFCCARLAYENCIYNSARYKCYKNSAKFARETAKMLSDEKHFSNCRHLENMCAHAARISFIWSSVLPVAFVLAQHYLPVPLPNIIRQ</sequence>
<reference evidence="3" key="1">
    <citation type="submission" date="2025-08" db="UniProtKB">
        <authorList>
            <consortium name="RefSeq"/>
        </authorList>
    </citation>
    <scope>IDENTIFICATION</scope>
    <source>
        <strain evidence="3">15085-1641.00</strain>
        <tissue evidence="3">Whole body</tissue>
    </source>
</reference>
<dbReference type="AlphaFoldDB" id="A0A6J1LTJ8"/>
<dbReference type="Proteomes" id="UP000504633">
    <property type="component" value="Unplaced"/>
</dbReference>
<organism evidence="2 3">
    <name type="scientific">Drosophila hydei</name>
    <name type="common">Fruit fly</name>
    <dbReference type="NCBI Taxonomy" id="7224"/>
    <lineage>
        <taxon>Eukaryota</taxon>
        <taxon>Metazoa</taxon>
        <taxon>Ecdysozoa</taxon>
        <taxon>Arthropoda</taxon>
        <taxon>Hexapoda</taxon>
        <taxon>Insecta</taxon>
        <taxon>Pterygota</taxon>
        <taxon>Neoptera</taxon>
        <taxon>Endopterygota</taxon>
        <taxon>Diptera</taxon>
        <taxon>Brachycera</taxon>
        <taxon>Muscomorpha</taxon>
        <taxon>Ephydroidea</taxon>
        <taxon>Drosophilidae</taxon>
        <taxon>Drosophila</taxon>
    </lineage>
</organism>
<dbReference type="PANTHER" id="PTHR33964:SF2">
    <property type="entry name" value="IP09356P"/>
    <property type="match status" value="1"/>
</dbReference>
<dbReference type="GeneID" id="111597868"/>
<protein>
    <submittedName>
        <fullName evidence="3">Uncharacterized protein LOC111597868</fullName>
    </submittedName>
</protein>
<evidence type="ECO:0000313" key="3">
    <source>
        <dbReference type="RefSeq" id="XP_023168561.2"/>
    </source>
</evidence>
<evidence type="ECO:0000313" key="2">
    <source>
        <dbReference type="Proteomes" id="UP000504633"/>
    </source>
</evidence>
<name>A0A6J1LTJ8_DROHY</name>